<dbReference type="EMBL" id="JBHSRI010000002">
    <property type="protein sequence ID" value="MFC6038416.1"/>
    <property type="molecule type" value="Genomic_DNA"/>
</dbReference>
<reference evidence="3" key="1">
    <citation type="journal article" date="2019" name="Int. J. Syst. Evol. Microbiol.">
        <title>The Global Catalogue of Microorganisms (GCM) 10K type strain sequencing project: providing services to taxonomists for standard genome sequencing and annotation.</title>
        <authorList>
            <consortium name="The Broad Institute Genomics Platform"/>
            <consortium name="The Broad Institute Genome Sequencing Center for Infectious Disease"/>
            <person name="Wu L."/>
            <person name="Ma J."/>
        </authorList>
    </citation>
    <scope>NUCLEOTIDE SEQUENCE [LARGE SCALE GENOMIC DNA]</scope>
    <source>
        <strain evidence="3">CCUG 54527</strain>
    </source>
</reference>
<name>A0ABW1L312_9BACL</name>
<dbReference type="InterPro" id="IPR002711">
    <property type="entry name" value="HNH"/>
</dbReference>
<organism evidence="2 3">
    <name type="scientific">Paenisporosarcina macmurdoensis</name>
    <dbReference type="NCBI Taxonomy" id="212659"/>
    <lineage>
        <taxon>Bacteria</taxon>
        <taxon>Bacillati</taxon>
        <taxon>Bacillota</taxon>
        <taxon>Bacilli</taxon>
        <taxon>Bacillales</taxon>
        <taxon>Caryophanaceae</taxon>
        <taxon>Paenisporosarcina</taxon>
    </lineage>
</organism>
<evidence type="ECO:0000313" key="2">
    <source>
        <dbReference type="EMBL" id="MFC6038416.1"/>
    </source>
</evidence>
<gene>
    <name evidence="2" type="ORF">ACFPYN_03005</name>
</gene>
<comment type="caution">
    <text evidence="2">The sequence shown here is derived from an EMBL/GenBank/DDBJ whole genome shotgun (WGS) entry which is preliminary data.</text>
</comment>
<keyword evidence="3" id="KW-1185">Reference proteome</keyword>
<keyword evidence="2" id="KW-0255">Endonuclease</keyword>
<dbReference type="RefSeq" id="WP_377732634.1">
    <property type="nucleotide sequence ID" value="NZ_JBHSRI010000002.1"/>
</dbReference>
<keyword evidence="2" id="KW-0378">Hydrolase</keyword>
<protein>
    <submittedName>
        <fullName evidence="2">HNH endonuclease</fullName>
    </submittedName>
</protein>
<feature type="domain" description="HNH" evidence="1">
    <location>
        <begin position="1"/>
        <end position="47"/>
    </location>
</feature>
<sequence>MCKKNGKYHRAECVHHIKEVKPHPFLSLTINNLMCLCKQCHNKVHDRMAEHMKKKENHFMNEERW</sequence>
<dbReference type="Pfam" id="PF01844">
    <property type="entry name" value="HNH"/>
    <property type="match status" value="1"/>
</dbReference>
<dbReference type="Proteomes" id="UP001596170">
    <property type="component" value="Unassembled WGS sequence"/>
</dbReference>
<evidence type="ECO:0000259" key="1">
    <source>
        <dbReference type="Pfam" id="PF01844"/>
    </source>
</evidence>
<accession>A0ABW1L312</accession>
<proteinExistence type="predicted"/>
<dbReference type="GO" id="GO:0004519">
    <property type="term" value="F:endonuclease activity"/>
    <property type="evidence" value="ECO:0007669"/>
    <property type="project" value="UniProtKB-KW"/>
</dbReference>
<evidence type="ECO:0000313" key="3">
    <source>
        <dbReference type="Proteomes" id="UP001596170"/>
    </source>
</evidence>
<keyword evidence="2" id="KW-0540">Nuclease</keyword>